<organism evidence="2 3">
    <name type="scientific">Symbiodinium natans</name>
    <dbReference type="NCBI Taxonomy" id="878477"/>
    <lineage>
        <taxon>Eukaryota</taxon>
        <taxon>Sar</taxon>
        <taxon>Alveolata</taxon>
        <taxon>Dinophyceae</taxon>
        <taxon>Suessiales</taxon>
        <taxon>Symbiodiniaceae</taxon>
        <taxon>Symbiodinium</taxon>
    </lineage>
</organism>
<reference evidence="2" key="1">
    <citation type="submission" date="2021-02" db="EMBL/GenBank/DDBJ databases">
        <authorList>
            <person name="Dougan E. K."/>
            <person name="Rhodes N."/>
            <person name="Thang M."/>
            <person name="Chan C."/>
        </authorList>
    </citation>
    <scope>NUCLEOTIDE SEQUENCE</scope>
</reference>
<protein>
    <submittedName>
        <fullName evidence="2">Uncharacterized protein</fullName>
    </submittedName>
</protein>
<dbReference type="EMBL" id="CAJNDS010002669">
    <property type="protein sequence ID" value="CAE7561147.1"/>
    <property type="molecule type" value="Genomic_DNA"/>
</dbReference>
<name>A0A812U418_9DINO</name>
<dbReference type="Proteomes" id="UP000604046">
    <property type="component" value="Unassembled WGS sequence"/>
</dbReference>
<sequence length="177" mass="19320">MGRRASPKNPRRAKPKAVPDTSRSKVVHAVRSMAGSVLSSAANVFERAGYFCSDPKPADGQFEVLQSELQDAIRSRATAILQHYQEIAEPATSVQKEECLLKDLTELSAAIRQLTEAELNRGRLLRNLRSDLESLAAELRVQVTNAATTSAKAKGRVVSAPKTIGIASRPRTRTLRD</sequence>
<feature type="region of interest" description="Disordered" evidence="1">
    <location>
        <begin position="1"/>
        <end position="25"/>
    </location>
</feature>
<accession>A0A812U418</accession>
<keyword evidence="3" id="KW-1185">Reference proteome</keyword>
<dbReference type="AlphaFoldDB" id="A0A812U418"/>
<comment type="caution">
    <text evidence="2">The sequence shown here is derived from an EMBL/GenBank/DDBJ whole genome shotgun (WGS) entry which is preliminary data.</text>
</comment>
<evidence type="ECO:0000256" key="1">
    <source>
        <dbReference type="SAM" id="MobiDB-lite"/>
    </source>
</evidence>
<dbReference type="OrthoDB" id="10328012at2759"/>
<feature type="compositionally biased region" description="Basic residues" evidence="1">
    <location>
        <begin position="1"/>
        <end position="15"/>
    </location>
</feature>
<gene>
    <name evidence="2" type="ORF">SNAT2548_LOCUS31648</name>
</gene>
<proteinExistence type="predicted"/>
<evidence type="ECO:0000313" key="2">
    <source>
        <dbReference type="EMBL" id="CAE7561147.1"/>
    </source>
</evidence>
<evidence type="ECO:0000313" key="3">
    <source>
        <dbReference type="Proteomes" id="UP000604046"/>
    </source>
</evidence>